<evidence type="ECO:0000313" key="4">
    <source>
        <dbReference type="Proteomes" id="UP000481030"/>
    </source>
</evidence>
<dbReference type="InterPro" id="IPR052340">
    <property type="entry name" value="RNase_Y/CdgJ"/>
</dbReference>
<dbReference type="SUPFAM" id="SSF141868">
    <property type="entry name" value="EAL domain-like"/>
    <property type="match status" value="1"/>
</dbReference>
<comment type="caution">
    <text evidence="3">The sequence shown here is derived from an EMBL/GenBank/DDBJ whole genome shotgun (WGS) entry which is preliminary data.</text>
</comment>
<reference evidence="3 4" key="1">
    <citation type="journal article" date="2016" name="Antonie Van Leeuwenhoek">
        <title>Bacillus depressus sp. nov., isolated from soil of a sunflower field.</title>
        <authorList>
            <person name="Wei X."/>
            <person name="Xin D."/>
            <person name="Xin Y."/>
            <person name="Zhang H."/>
            <person name="Wang T."/>
            <person name="Zhang J."/>
        </authorList>
    </citation>
    <scope>NUCLEOTIDE SEQUENCE [LARGE SCALE GENOMIC DNA]</scope>
    <source>
        <strain evidence="3 4">BZ1</strain>
    </source>
</reference>
<dbReference type="SUPFAM" id="SSF109604">
    <property type="entry name" value="HD-domain/PDEase-like"/>
    <property type="match status" value="1"/>
</dbReference>
<dbReference type="Proteomes" id="UP000481030">
    <property type="component" value="Unassembled WGS sequence"/>
</dbReference>
<feature type="domain" description="HDOD" evidence="2">
    <location>
        <begin position="202"/>
        <end position="392"/>
    </location>
</feature>
<dbReference type="InterPro" id="IPR001633">
    <property type="entry name" value="EAL_dom"/>
</dbReference>
<evidence type="ECO:0000313" key="3">
    <source>
        <dbReference type="EMBL" id="KAB2338134.1"/>
    </source>
</evidence>
<dbReference type="AlphaFoldDB" id="A0A6L3VEP1"/>
<evidence type="ECO:0000259" key="1">
    <source>
        <dbReference type="PROSITE" id="PS50883"/>
    </source>
</evidence>
<name>A0A6L3VEP1_9BACI</name>
<dbReference type="InterPro" id="IPR035919">
    <property type="entry name" value="EAL_sf"/>
</dbReference>
<keyword evidence="4" id="KW-1185">Reference proteome</keyword>
<dbReference type="OrthoDB" id="9804751at2"/>
<accession>A0A6L3VEP1</accession>
<dbReference type="InterPro" id="IPR014408">
    <property type="entry name" value="dGMP_Pdiesterase_EAL/HD-GYP"/>
</dbReference>
<feature type="domain" description="EAL" evidence="1">
    <location>
        <begin position="1"/>
        <end position="208"/>
    </location>
</feature>
<dbReference type="PIRSF" id="PIRSF003180">
    <property type="entry name" value="DiGMPpdiest_YuxH"/>
    <property type="match status" value="1"/>
</dbReference>
<gene>
    <name evidence="3" type="ORF">F7731_00750</name>
</gene>
<dbReference type="Gene3D" id="1.10.3210.10">
    <property type="entry name" value="Hypothetical protein af1432"/>
    <property type="match status" value="1"/>
</dbReference>
<dbReference type="InterPro" id="IPR013976">
    <property type="entry name" value="HDOD"/>
</dbReference>
<dbReference type="PROSITE" id="PS51833">
    <property type="entry name" value="HDOD"/>
    <property type="match status" value="1"/>
</dbReference>
<organism evidence="3 4">
    <name type="scientific">Cytobacillus depressus</name>
    <dbReference type="NCBI Taxonomy" id="1602942"/>
    <lineage>
        <taxon>Bacteria</taxon>
        <taxon>Bacillati</taxon>
        <taxon>Bacillota</taxon>
        <taxon>Bacilli</taxon>
        <taxon>Bacillales</taxon>
        <taxon>Bacillaceae</taxon>
        <taxon>Cytobacillus</taxon>
    </lineage>
</organism>
<dbReference type="SMART" id="SM00052">
    <property type="entry name" value="EAL"/>
    <property type="match status" value="1"/>
</dbReference>
<dbReference type="PANTHER" id="PTHR33525:SF4">
    <property type="entry name" value="CYCLIC DI-GMP PHOSPHODIESTERASE CDGJ"/>
    <property type="match status" value="1"/>
</dbReference>
<dbReference type="PROSITE" id="PS50883">
    <property type="entry name" value="EAL"/>
    <property type="match status" value="1"/>
</dbReference>
<dbReference type="EMBL" id="WBOS01000001">
    <property type="protein sequence ID" value="KAB2338134.1"/>
    <property type="molecule type" value="Genomic_DNA"/>
</dbReference>
<proteinExistence type="predicted"/>
<sequence>MEVFVARQPIFNVNEEVFGYELLYRSNQSVNAFPNIDGDQATTELIINSFLNIGIDKLSNGKPCFINFTEKLLKLRLPTYFRPREVIVEILESVEPNAEIVEICRELKELGYQIALDDFVFNEENNYAYELLKLADIVKVDFLFTTPEMRDNIELIVKSMNIKLIAEKVETREVFEEAKKRGYHYFQGFFFAKPSILSTRDVPTYFHSYYEMIRNLATNEPSIDRITELIERDISLSYKLLKLINSPAFRPKQKINSIKQAVVLLGLIELEKWIYVLAVRESTVEKRSISQEKIQISLTRAKLCEEIEKLRVNRAPSPSYFMTGMFSIMDSILSMPMNSILQDLPLDEEICGALTGQENNLKEVLDLVLAVETAQWNVISEKCKVLNIDEKDLFKLYAESLNWSNELVEEEKFILKNRNAEAPSEQSKCRLFLR</sequence>
<dbReference type="Gene3D" id="3.20.20.450">
    <property type="entry name" value="EAL domain"/>
    <property type="match status" value="1"/>
</dbReference>
<dbReference type="RefSeq" id="WP_151532860.1">
    <property type="nucleotide sequence ID" value="NZ_WBOS01000001.1"/>
</dbReference>
<evidence type="ECO:0000259" key="2">
    <source>
        <dbReference type="PROSITE" id="PS51833"/>
    </source>
</evidence>
<protein>
    <submittedName>
        <fullName evidence="3">EAL domain-containing protein</fullName>
    </submittedName>
</protein>
<dbReference type="PANTHER" id="PTHR33525">
    <property type="match status" value="1"/>
</dbReference>
<dbReference type="Pfam" id="PF00563">
    <property type="entry name" value="EAL"/>
    <property type="match status" value="1"/>
</dbReference>
<dbReference type="Pfam" id="PF08668">
    <property type="entry name" value="HDOD"/>
    <property type="match status" value="1"/>
</dbReference>